<evidence type="ECO:0000313" key="1">
    <source>
        <dbReference type="EMBL" id="KXF81448.1"/>
    </source>
</evidence>
<dbReference type="InterPro" id="IPR010323">
    <property type="entry name" value="DUF924"/>
</dbReference>
<dbReference type="InterPro" id="IPR011990">
    <property type="entry name" value="TPR-like_helical_dom_sf"/>
</dbReference>
<dbReference type="OrthoDB" id="7593450at2"/>
<protein>
    <recommendedName>
        <fullName evidence="3">DUF924 domain-containing protein</fullName>
    </recommendedName>
</protein>
<dbReference type="Gene3D" id="1.20.58.320">
    <property type="entry name" value="TPR-like"/>
    <property type="match status" value="1"/>
</dbReference>
<accession>A0A135I7P1</accession>
<dbReference type="Proteomes" id="UP000070529">
    <property type="component" value="Unassembled WGS sequence"/>
</dbReference>
<dbReference type="Pfam" id="PF06041">
    <property type="entry name" value="DUF924"/>
    <property type="match status" value="1"/>
</dbReference>
<keyword evidence="2" id="KW-1185">Reference proteome</keyword>
<evidence type="ECO:0008006" key="3">
    <source>
        <dbReference type="Google" id="ProtNLM"/>
    </source>
</evidence>
<dbReference type="SUPFAM" id="SSF48452">
    <property type="entry name" value="TPR-like"/>
    <property type="match status" value="1"/>
</dbReference>
<dbReference type="AlphaFoldDB" id="A0A135I7P1"/>
<dbReference type="EMBL" id="LNTY01000034">
    <property type="protein sequence ID" value="KXF81448.1"/>
    <property type="molecule type" value="Genomic_DNA"/>
</dbReference>
<organism evidence="1 2">
    <name type="scientific">Enterovibrio coralii</name>
    <dbReference type="NCBI Taxonomy" id="294935"/>
    <lineage>
        <taxon>Bacteria</taxon>
        <taxon>Pseudomonadati</taxon>
        <taxon>Pseudomonadota</taxon>
        <taxon>Gammaproteobacteria</taxon>
        <taxon>Vibrionales</taxon>
        <taxon>Vibrionaceae</taxon>
        <taxon>Enterovibrio</taxon>
    </lineage>
</organism>
<name>A0A135I7P1_9GAMM</name>
<proteinExistence type="predicted"/>
<sequence>MDYIEVLDFWFGDAEVPSPNEEVKALWFESADNADNTIRDRFLPHVSMAGEGKLSQWLSSPEGALAHIILLDQFSRNIYRGLSAAFRYDDFALALCKRGMASAQDMQLAPVQRAFFYMPLQHSEYLEDQEESLFRFSQLCDEVAENEEAGLFENFYRHARSHYDVVKRFGRFPHRNAALGRLSTEDELQWLADGGARFKQ</sequence>
<dbReference type="Gene3D" id="1.25.40.10">
    <property type="entry name" value="Tetratricopeptide repeat domain"/>
    <property type="match status" value="1"/>
</dbReference>
<gene>
    <name evidence="1" type="ORF">ATN88_01615</name>
</gene>
<comment type="caution">
    <text evidence="1">The sequence shown here is derived from an EMBL/GenBank/DDBJ whole genome shotgun (WGS) entry which is preliminary data.</text>
</comment>
<dbReference type="STRING" id="294935.ATN88_01615"/>
<reference evidence="1 2" key="1">
    <citation type="submission" date="2015-11" db="EMBL/GenBank/DDBJ databases">
        <title>Genomic Taxonomy of the Vibrionaceae.</title>
        <authorList>
            <person name="Gomez-Gil B."/>
            <person name="Enciso-Ibarra J."/>
        </authorList>
    </citation>
    <scope>NUCLEOTIDE SEQUENCE [LARGE SCALE GENOMIC DNA]</scope>
    <source>
        <strain evidence="1 2">CAIM 912</strain>
    </source>
</reference>
<evidence type="ECO:0000313" key="2">
    <source>
        <dbReference type="Proteomes" id="UP000070529"/>
    </source>
</evidence>
<dbReference type="RefSeq" id="WP_067416414.1">
    <property type="nucleotide sequence ID" value="NZ_LNTY01000034.1"/>
</dbReference>